<dbReference type="GO" id="GO:0005634">
    <property type="term" value="C:nucleus"/>
    <property type="evidence" value="ECO:0000318"/>
    <property type="project" value="GO_Central"/>
</dbReference>
<dbReference type="EMBL" id="ABJB010893624">
    <property type="status" value="NOT_ANNOTATED_CDS"/>
    <property type="molecule type" value="Genomic_DNA"/>
</dbReference>
<evidence type="ECO:0007829" key="12">
    <source>
        <dbReference type="PeptideAtlas" id="B7Q9Y6"/>
    </source>
</evidence>
<evidence type="ECO:0000256" key="6">
    <source>
        <dbReference type="ARBA" id="ARBA00023306"/>
    </source>
</evidence>
<dbReference type="EMBL" id="ABJB010964781">
    <property type="status" value="NOT_ANNOTATED_CDS"/>
    <property type="molecule type" value="Genomic_DNA"/>
</dbReference>
<proteinExistence type="evidence at protein level"/>
<keyword evidence="5" id="KW-0539">Nucleus</keyword>
<dbReference type="EMBL" id="ABJB011025214">
    <property type="status" value="NOT_ANNOTATED_CDS"/>
    <property type="molecule type" value="Genomic_DNA"/>
</dbReference>
<name>B7Q9Y6_IXOSC</name>
<feature type="compositionally biased region" description="Low complexity" evidence="7">
    <location>
        <begin position="720"/>
        <end position="734"/>
    </location>
</feature>
<dbReference type="PaxDb" id="6945-B7Q9Y6"/>
<keyword evidence="4" id="KW-0779">Telomere</keyword>
<evidence type="ECO:0000256" key="1">
    <source>
        <dbReference type="ARBA" id="ARBA00004123"/>
    </source>
</evidence>
<dbReference type="EMBL" id="ABJB010130910">
    <property type="status" value="NOT_ANNOTATED_CDS"/>
    <property type="molecule type" value="Genomic_DNA"/>
</dbReference>
<feature type="compositionally biased region" description="Basic and acidic residues" evidence="7">
    <location>
        <begin position="1351"/>
        <end position="1362"/>
    </location>
</feature>
<feature type="compositionally biased region" description="Low complexity" evidence="7">
    <location>
        <begin position="1465"/>
        <end position="1481"/>
    </location>
</feature>
<feature type="compositionally biased region" description="Polar residues" evidence="7">
    <location>
        <begin position="1285"/>
        <end position="1295"/>
    </location>
</feature>
<feature type="region of interest" description="Disordered" evidence="7">
    <location>
        <begin position="715"/>
        <end position="735"/>
    </location>
</feature>
<keyword evidence="11" id="KW-1185">Reference proteome</keyword>
<dbReference type="GO" id="GO:0140445">
    <property type="term" value="C:chromosome, telomeric repeat region"/>
    <property type="evidence" value="ECO:0000318"/>
    <property type="project" value="GO_Central"/>
</dbReference>
<feature type="region of interest" description="Disordered" evidence="7">
    <location>
        <begin position="1151"/>
        <end position="1243"/>
    </location>
</feature>
<dbReference type="EnsemblMetazoa" id="ISCW021260-RA">
    <property type="protein sequence ID" value="ISCW021260-PA"/>
    <property type="gene ID" value="ISCW021260"/>
</dbReference>
<dbReference type="PANTHER" id="PTHR22928">
    <property type="entry name" value="TELOMERE-ASSOCIATED PROTEIN RIF1"/>
    <property type="match status" value="1"/>
</dbReference>
<evidence type="ECO:0000256" key="3">
    <source>
        <dbReference type="ARBA" id="ARBA00022454"/>
    </source>
</evidence>
<gene>
    <name evidence="9" type="ORF">IscW_ISCW021260</name>
</gene>
<feature type="compositionally biased region" description="Basic and acidic residues" evidence="7">
    <location>
        <begin position="843"/>
        <end position="854"/>
    </location>
</feature>
<feature type="region of interest" description="Disordered" evidence="7">
    <location>
        <begin position="841"/>
        <end position="865"/>
    </location>
</feature>
<feature type="region of interest" description="Disordered" evidence="7">
    <location>
        <begin position="775"/>
        <end position="799"/>
    </location>
</feature>
<evidence type="ECO:0000313" key="11">
    <source>
        <dbReference type="Proteomes" id="UP000001555"/>
    </source>
</evidence>
<dbReference type="EMBL" id="ABJB010800455">
    <property type="status" value="NOT_ANNOTATED_CDS"/>
    <property type="molecule type" value="Genomic_DNA"/>
</dbReference>
<dbReference type="CDD" id="cd14267">
    <property type="entry name" value="Rif1_CTD_C-II_like"/>
    <property type="match status" value="1"/>
</dbReference>
<comment type="subcellular location">
    <subcellularLocation>
        <location evidence="2">Chromosome</location>
        <location evidence="2">Telomere</location>
    </subcellularLocation>
    <subcellularLocation>
        <location evidence="1">Nucleus</location>
    </subcellularLocation>
</comment>
<dbReference type="InterPro" id="IPR022031">
    <property type="entry name" value="Rif1_N"/>
</dbReference>
<feature type="compositionally biased region" description="Basic residues" evidence="7">
    <location>
        <begin position="980"/>
        <end position="999"/>
    </location>
</feature>
<dbReference type="Proteomes" id="UP000001555">
    <property type="component" value="Unassembled WGS sequence"/>
</dbReference>
<dbReference type="EMBL" id="DS891706">
    <property type="protein sequence ID" value="EEC15658.1"/>
    <property type="molecule type" value="Genomic_DNA"/>
</dbReference>
<dbReference type="Pfam" id="PF12231">
    <property type="entry name" value="Rif1_N"/>
    <property type="match status" value="1"/>
</dbReference>
<dbReference type="InParanoid" id="B7Q9Y6"/>
<protein>
    <recommendedName>
        <fullName evidence="8">Telomere-associated protein Rif1 N-terminal domain-containing protein</fullName>
    </recommendedName>
</protein>
<feature type="region of interest" description="Disordered" evidence="7">
    <location>
        <begin position="1534"/>
        <end position="1586"/>
    </location>
</feature>
<dbReference type="EMBL" id="ABJB010675438">
    <property type="status" value="NOT_ANNOTATED_CDS"/>
    <property type="molecule type" value="Genomic_DNA"/>
</dbReference>
<evidence type="ECO:0000259" key="8">
    <source>
        <dbReference type="Pfam" id="PF12231"/>
    </source>
</evidence>
<evidence type="ECO:0000256" key="5">
    <source>
        <dbReference type="ARBA" id="ARBA00023242"/>
    </source>
</evidence>
<dbReference type="VEuPathDB" id="VectorBase:ISCI021260"/>
<reference evidence="9 11" key="1">
    <citation type="submission" date="2008-03" db="EMBL/GenBank/DDBJ databases">
        <title>Annotation of Ixodes scapularis.</title>
        <authorList>
            <consortium name="Ixodes scapularis Genome Project Consortium"/>
            <person name="Caler E."/>
            <person name="Hannick L.I."/>
            <person name="Bidwell S."/>
            <person name="Joardar V."/>
            <person name="Thiagarajan M."/>
            <person name="Amedeo P."/>
            <person name="Galinsky K.J."/>
            <person name="Schobel S."/>
            <person name="Inman J."/>
            <person name="Hostetler J."/>
            <person name="Miller J."/>
            <person name="Hammond M."/>
            <person name="Megy K."/>
            <person name="Lawson D."/>
            <person name="Kodira C."/>
            <person name="Sutton G."/>
            <person name="Meyer J."/>
            <person name="Hill C.A."/>
            <person name="Birren B."/>
            <person name="Nene V."/>
            <person name="Collins F."/>
            <person name="Alarcon-Chaidez F."/>
            <person name="Wikel S."/>
            <person name="Strausberg R."/>
        </authorList>
    </citation>
    <scope>NUCLEOTIDE SEQUENCE [LARGE SCALE GENOMIC DNA]</scope>
    <source>
        <strain evidence="11">Wikel</strain>
        <strain evidence="9">Wikel colony</strain>
    </source>
</reference>
<keyword evidence="12" id="KW-1267">Proteomics identification</keyword>
<feature type="compositionally biased region" description="Basic residues" evidence="7">
    <location>
        <begin position="1007"/>
        <end position="1019"/>
    </location>
</feature>
<feature type="region of interest" description="Disordered" evidence="7">
    <location>
        <begin position="1269"/>
        <end position="1520"/>
    </location>
</feature>
<evidence type="ECO:0000256" key="2">
    <source>
        <dbReference type="ARBA" id="ARBA00004574"/>
    </source>
</evidence>
<evidence type="ECO:0000256" key="7">
    <source>
        <dbReference type="SAM" id="MobiDB-lite"/>
    </source>
</evidence>
<feature type="compositionally biased region" description="Low complexity" evidence="7">
    <location>
        <begin position="1497"/>
        <end position="1506"/>
    </location>
</feature>
<dbReference type="EMBL" id="ABJB010985130">
    <property type="status" value="NOT_ANNOTATED_CDS"/>
    <property type="molecule type" value="Genomic_DNA"/>
</dbReference>
<sequence>MLGVFELSDALLAAVLGDWCYLPLICLLRENSSLQQEALSVLCNHRKAVFKQRKGDPRVYPLIKDCLQKNVPSVNALLEVIEKPLGSAKPELRCQALEAWRVLIDTLALKPDHLKMAKMLKLVMTPLKRSASSNAQARLELLRTMWHLAMRLEQNLSQVFDQLKEESEPDFETAVAGLQLPPLAAPVPTSVLGRHMEACEKTCQAAFLFLQQEEQRDVEGLGHLLLHFLIQRVVEAHGDDSTVTVAALLKLIDDAMTGYALSSPLTCAKAIQEVSLMPEKILTSHCYYSGKVGVLHGTPVLTFLKLLIQPSVVTALNSEEKVVSLFKTLLSLGLNGPSWLHFAHATITQLEKCASTDGSAPPPSTEPSSEAVLSVSSQSLAATSMAGPFWLALASALVVCVQNRQEVNQGTNQEPDFTTMVEALGFPATHVLPFASAQTKKAVLRKWAELYQCFACTAALVESATPNNACHEVCQLLYSRLTPALKEDLNYLDTFCNILLIVGEHLPSSIGKNIGGGSPGLSNWGQRPSGQLPMGNLHWFCRLVGWVLEACHAEHSKHITETVLHPKVKQPLMSATGKVIRLTKDLLSSLCGSQVQQEFLRLFVMPLAPFFVLIKTTKVSKVVNSGVGPKLEDLWNVLVAGIQDYYRGLRDTTLLLLLSPLLEATLLHPRWLIRERALQLWKALFAQPSSPLDIPDSLKEVLRKVRPCLLPDVSPEEFTSSSPATQSSQSQDSSLLVPDARPLLTPTKAVLVGFSPLPKGRSSFEKPNCSTPALAVVRSPGSSRPQAKQATAKSKRRSLYDYRSERCKEAPAAAGSGEARAPVIILDSEDDMRDVENACEGEAGTRAREMEHNSGGRRTPPLQEVDCNSQQPVEVAAEVVVSESEEFESSSQLKQKCEELVVEIKLCRYDTPVPKHVVSPVASPKVHRPKGRLSFARSVDPTLEQATEAAHLDFTDVVPSSQSSLGSGCEETVAEVQKGTVKRKLATRPSKKSRGKAKKAPPAPIGAKRKSPGRPRKVAKPIVSEDSSKDESLRTCESTLSCESQPSGSLHLGGRKRDRLLVASAEEEVQTPLLPRPTKASKLAVAPNLRKGAVAEVVSRCPQSWLGVELEDGVAPFAEDEDDLTLVEETEVDRTLPEDDDEDNAFVEDTEVDCAQVDLTSDSPEGTGNNDTQETVTYAASEPSLRDVEISLVESDVVAMEEDGEQESGVGGLGSRSSAGNRDGSHISPAKGEDSGPTLSQITTNSELQLQAIASADVDFLGDAVGARGVAAQESEQFSDLRLESVTQSEASSGSEETDAAIAHPTRPEDVTAASAELAPPTLRLPSVSQLRWKQQKQRPESAEQAASTVDECKPCRADRESIASTGESKPCQAVEASVPERLSPDLPEDPLGADNGGIAQGSIQYSDLVLEPLSQSEAADESEEADAAMAQASDTTDKVKGARKRKLPCQASPIASRLRAKQMRQSLQAAQEESSSRQQQGCSTGQAAPAEPGSPPGRLGSGRPPWAMSPSLAHSSRSRQMLDAAMRSLVTSPSAVLKRKAAADMRPAGTSNGTDPASPGLNGILKRKSCGVDSPEHSPQRTSRSVSFADPIVHVCEITPRDYWLARPSLYGLKKKDLAEEVLVDSQEPLCPELDACEDPLEKIIPFMTSSVWQRSLQRRLSGLNIRTVRDLAVLTPAQAAQLPIRAPRVATLRSNLQAYLEATQQAPEADNLGAGVDDVGADADGPRLEAVPGVDPATTVASREGEPAKLLEEVCLCYVYINTG</sequence>
<dbReference type="PANTHER" id="PTHR22928:SF3">
    <property type="entry name" value="TELOMERE-ASSOCIATED PROTEIN RIF1"/>
    <property type="match status" value="1"/>
</dbReference>
<accession>B7Q9Y6</accession>
<dbReference type="InterPro" id="IPR016024">
    <property type="entry name" value="ARM-type_fold"/>
</dbReference>
<feature type="domain" description="Telomere-associated protein Rif1 N-terminal" evidence="8">
    <location>
        <begin position="69"/>
        <end position="162"/>
    </location>
</feature>
<keyword evidence="3" id="KW-0158">Chromosome</keyword>
<dbReference type="STRING" id="6945.B7Q9Y6"/>
<feature type="compositionally biased region" description="Polar residues" evidence="7">
    <location>
        <begin position="1158"/>
        <end position="1178"/>
    </location>
</feature>
<evidence type="ECO:0000256" key="4">
    <source>
        <dbReference type="ARBA" id="ARBA00022895"/>
    </source>
</evidence>
<dbReference type="EMBL" id="ABJB010474865">
    <property type="status" value="NOT_ANNOTATED_CDS"/>
    <property type="molecule type" value="Genomic_DNA"/>
</dbReference>
<dbReference type="OrthoDB" id="6496623at2759"/>
<dbReference type="SUPFAM" id="SSF48371">
    <property type="entry name" value="ARM repeat"/>
    <property type="match status" value="1"/>
</dbReference>
<feature type="region of interest" description="Disordered" evidence="7">
    <location>
        <begin position="976"/>
        <end position="1032"/>
    </location>
</feature>
<dbReference type="VEuPathDB" id="VectorBase:ISCW021260"/>
<organism>
    <name type="scientific">Ixodes scapularis</name>
    <name type="common">Black-legged tick</name>
    <name type="synonym">Deer tick</name>
    <dbReference type="NCBI Taxonomy" id="6945"/>
    <lineage>
        <taxon>Eukaryota</taxon>
        <taxon>Metazoa</taxon>
        <taxon>Ecdysozoa</taxon>
        <taxon>Arthropoda</taxon>
        <taxon>Chelicerata</taxon>
        <taxon>Arachnida</taxon>
        <taxon>Acari</taxon>
        <taxon>Parasitiformes</taxon>
        <taxon>Ixodida</taxon>
        <taxon>Ixodoidea</taxon>
        <taxon>Ixodidae</taxon>
        <taxon>Ixodinae</taxon>
        <taxon>Ixodes</taxon>
    </lineage>
</organism>
<dbReference type="GO" id="GO:0000723">
    <property type="term" value="P:telomere maintenance"/>
    <property type="evidence" value="ECO:0000318"/>
    <property type="project" value="GO_Central"/>
</dbReference>
<reference evidence="10" key="2">
    <citation type="submission" date="2020-05" db="UniProtKB">
        <authorList>
            <consortium name="EnsemblMetazoa"/>
        </authorList>
    </citation>
    <scope>IDENTIFICATION</scope>
    <source>
        <strain evidence="10">wikel</strain>
    </source>
</reference>
<feature type="compositionally biased region" description="Polar residues" evidence="7">
    <location>
        <begin position="780"/>
        <end position="792"/>
    </location>
</feature>
<dbReference type="HOGENOM" id="CLU_238954_0_0_1"/>
<dbReference type="EMBL" id="ABJB010334858">
    <property type="status" value="NOT_ANNOTATED_CDS"/>
    <property type="molecule type" value="Genomic_DNA"/>
</dbReference>
<evidence type="ECO:0000313" key="10">
    <source>
        <dbReference type="EnsemblMetazoa" id="ISCW021260-PA"/>
    </source>
</evidence>
<keyword evidence="6" id="KW-0131">Cell cycle</keyword>
<dbReference type="EMBL" id="ABJB010186811">
    <property type="status" value="NOT_ANNOTATED_CDS"/>
    <property type="molecule type" value="Genomic_DNA"/>
</dbReference>
<evidence type="ECO:0000313" key="9">
    <source>
        <dbReference type="EMBL" id="EEC15658.1"/>
    </source>
</evidence>
<dbReference type="VEuPathDB" id="VectorBase:ISCP_016271"/>